<keyword evidence="1" id="KW-0548">Nucleotidyltransferase</keyword>
<evidence type="ECO:0000313" key="2">
    <source>
        <dbReference type="Proteomes" id="UP000199256"/>
    </source>
</evidence>
<gene>
    <name evidence="1" type="ORF">SAMN05444515_10660</name>
</gene>
<protein>
    <submittedName>
        <fullName evidence="1">[protein-PII] uridylyltransferase</fullName>
    </submittedName>
</protein>
<organism evidence="1 2">
    <name type="scientific">Ectothiorhodospira marina</name>
    <dbReference type="NCBI Taxonomy" id="1396821"/>
    <lineage>
        <taxon>Bacteria</taxon>
        <taxon>Pseudomonadati</taxon>
        <taxon>Pseudomonadota</taxon>
        <taxon>Gammaproteobacteria</taxon>
        <taxon>Chromatiales</taxon>
        <taxon>Ectothiorhodospiraceae</taxon>
        <taxon>Ectothiorhodospira</taxon>
    </lineage>
</organism>
<dbReference type="EMBL" id="FOAA01000006">
    <property type="protein sequence ID" value="SEK88168.1"/>
    <property type="molecule type" value="Genomic_DNA"/>
</dbReference>
<accession>A0A1H7KN26</accession>
<keyword evidence="1" id="KW-0808">Transferase</keyword>
<proteinExistence type="predicted"/>
<name>A0A1H7KN26_9GAMM</name>
<dbReference type="GO" id="GO:0016779">
    <property type="term" value="F:nucleotidyltransferase activity"/>
    <property type="evidence" value="ECO:0007669"/>
    <property type="project" value="UniProtKB-KW"/>
</dbReference>
<dbReference type="Proteomes" id="UP000199256">
    <property type="component" value="Unassembled WGS sequence"/>
</dbReference>
<keyword evidence="2" id="KW-1185">Reference proteome</keyword>
<dbReference type="AlphaFoldDB" id="A0A1H7KN26"/>
<dbReference type="STRING" id="1396821.SAMN05444515_10660"/>
<sequence length="111" mass="12314">MPTLRPLPESIQQRLDWEAQEQRLRAHSPPHRQTYVDTLNHVRQALETAFAEGCAVTDLVQARAATMDRLLITAWEAMDLHREKALGLAAVGGVWTGRPASGIGCGYRDPV</sequence>
<evidence type="ECO:0000313" key="1">
    <source>
        <dbReference type="EMBL" id="SEK88168.1"/>
    </source>
</evidence>
<reference evidence="2" key="1">
    <citation type="submission" date="2016-10" db="EMBL/GenBank/DDBJ databases">
        <authorList>
            <person name="Varghese N."/>
            <person name="Submissions S."/>
        </authorList>
    </citation>
    <scope>NUCLEOTIDE SEQUENCE [LARGE SCALE GENOMIC DNA]</scope>
    <source>
        <strain evidence="2">DSM 241</strain>
    </source>
</reference>